<feature type="chain" id="PRO_5045104222" evidence="1">
    <location>
        <begin position="24"/>
        <end position="441"/>
    </location>
</feature>
<organism evidence="2 3">
    <name type="scientific">Phenylobacterium terrae</name>
    <dbReference type="NCBI Taxonomy" id="2665495"/>
    <lineage>
        <taxon>Bacteria</taxon>
        <taxon>Pseudomonadati</taxon>
        <taxon>Pseudomonadota</taxon>
        <taxon>Alphaproteobacteria</taxon>
        <taxon>Caulobacterales</taxon>
        <taxon>Caulobacteraceae</taxon>
        <taxon>Phenylobacterium</taxon>
    </lineage>
</organism>
<dbReference type="RefSeq" id="WP_377282726.1">
    <property type="nucleotide sequence ID" value="NZ_JBHRSI010000008.1"/>
</dbReference>
<reference evidence="3" key="1">
    <citation type="journal article" date="2019" name="Int. J. Syst. Evol. Microbiol.">
        <title>The Global Catalogue of Microorganisms (GCM) 10K type strain sequencing project: providing services to taxonomists for standard genome sequencing and annotation.</title>
        <authorList>
            <consortium name="The Broad Institute Genomics Platform"/>
            <consortium name="The Broad Institute Genome Sequencing Center for Infectious Disease"/>
            <person name="Wu L."/>
            <person name="Ma J."/>
        </authorList>
    </citation>
    <scope>NUCLEOTIDE SEQUENCE [LARGE SCALE GENOMIC DNA]</scope>
    <source>
        <strain evidence="3">DFY28</strain>
    </source>
</reference>
<sequence length="441" mass="44534">MKPLRLGLIAAVAIGMLAPVAVSSQSKDAGVSEKDRQRGMAEAPAIAQAAGVTCQVSDARFIGEVADKKAKTKSSYYEVDCSEGLGFVLQNTAGAKPSAFTCIEASAPGADGKPSALACALPGNQNSTADVAALAKKAGVACPVEKVRAVGQTTDKSLFEVLCAGGTGYIVTASNPPIASATAEAASCLLYDEANTNISCTLADKAARLAVVDTLVQQSGTSCQVKDRKFVLMTKQNDTYFEVACQDGKGYMIKADAAGKGSAVDCAKAQHIGGGCTLTDARAAATEQAGLYTRLAKSAGHNCEVTQYGALPAAAGKDVVELVCANGPGGIGVFEANGSGKVYNCAHALVAGYRCSLNKGDTGASALTADLKKLGKGSCTVKDSRLVGKTANGSAYVEVNCSDGLAGYMIEYTAATVTPKEAIGCAFAKGIAGGCKLPGNT</sequence>
<protein>
    <submittedName>
        <fullName evidence="2">Uncharacterized protein</fullName>
    </submittedName>
</protein>
<dbReference type="EMBL" id="JBHUEY010000001">
    <property type="protein sequence ID" value="MFD1784087.1"/>
    <property type="molecule type" value="Genomic_DNA"/>
</dbReference>
<accession>A0ABW4N2I5</accession>
<evidence type="ECO:0000256" key="1">
    <source>
        <dbReference type="SAM" id="SignalP"/>
    </source>
</evidence>
<evidence type="ECO:0000313" key="3">
    <source>
        <dbReference type="Proteomes" id="UP001597237"/>
    </source>
</evidence>
<gene>
    <name evidence="2" type="ORF">ACFSC0_11830</name>
</gene>
<proteinExistence type="predicted"/>
<keyword evidence="3" id="KW-1185">Reference proteome</keyword>
<feature type="signal peptide" evidence="1">
    <location>
        <begin position="1"/>
        <end position="23"/>
    </location>
</feature>
<keyword evidence="1" id="KW-0732">Signal</keyword>
<evidence type="ECO:0000313" key="2">
    <source>
        <dbReference type="EMBL" id="MFD1784087.1"/>
    </source>
</evidence>
<comment type="caution">
    <text evidence="2">The sequence shown here is derived from an EMBL/GenBank/DDBJ whole genome shotgun (WGS) entry which is preliminary data.</text>
</comment>
<dbReference type="Proteomes" id="UP001597237">
    <property type="component" value="Unassembled WGS sequence"/>
</dbReference>
<name>A0ABW4N2I5_9CAUL</name>